<reference evidence="5" key="1">
    <citation type="submission" date="2012-12" db="EMBL/GenBank/DDBJ databases">
        <authorList>
            <person name="Hellsten U."/>
            <person name="Grimwood J."/>
            <person name="Chapman J.A."/>
            <person name="Shapiro H."/>
            <person name="Aerts A."/>
            <person name="Otillar R.P."/>
            <person name="Terry A.Y."/>
            <person name="Boore J.L."/>
            <person name="Simakov O."/>
            <person name="Marletaz F."/>
            <person name="Cho S.-J."/>
            <person name="Edsinger-Gonzales E."/>
            <person name="Havlak P."/>
            <person name="Kuo D.-H."/>
            <person name="Larsson T."/>
            <person name="Lv J."/>
            <person name="Arendt D."/>
            <person name="Savage R."/>
            <person name="Osoegawa K."/>
            <person name="de Jong P."/>
            <person name="Lindberg D.R."/>
            <person name="Seaver E.C."/>
            <person name="Weisblat D.A."/>
            <person name="Putnam N.H."/>
            <person name="Grigoriev I.V."/>
            <person name="Rokhsar D.S."/>
        </authorList>
    </citation>
    <scope>NUCLEOTIDE SEQUENCE</scope>
</reference>
<evidence type="ECO:0000313" key="3">
    <source>
        <dbReference type="EMBL" id="ESN92765.1"/>
    </source>
</evidence>
<reference evidence="4" key="3">
    <citation type="submission" date="2015-06" db="UniProtKB">
        <authorList>
            <consortium name="EnsemblMetazoa"/>
        </authorList>
    </citation>
    <scope>IDENTIFICATION</scope>
</reference>
<dbReference type="AlphaFoldDB" id="T1EVW7"/>
<feature type="region of interest" description="Disordered" evidence="1">
    <location>
        <begin position="327"/>
        <end position="368"/>
    </location>
</feature>
<reference evidence="3 5" key="2">
    <citation type="journal article" date="2013" name="Nature">
        <title>Insights into bilaterian evolution from three spiralian genomes.</title>
        <authorList>
            <person name="Simakov O."/>
            <person name="Marletaz F."/>
            <person name="Cho S.J."/>
            <person name="Edsinger-Gonzales E."/>
            <person name="Havlak P."/>
            <person name="Hellsten U."/>
            <person name="Kuo D.H."/>
            <person name="Larsson T."/>
            <person name="Lv J."/>
            <person name="Arendt D."/>
            <person name="Savage R."/>
            <person name="Osoegawa K."/>
            <person name="de Jong P."/>
            <person name="Grimwood J."/>
            <person name="Chapman J.A."/>
            <person name="Shapiro H."/>
            <person name="Aerts A."/>
            <person name="Otillar R.P."/>
            <person name="Terry A.Y."/>
            <person name="Boore J.L."/>
            <person name="Grigoriev I.V."/>
            <person name="Lindberg D.R."/>
            <person name="Seaver E.C."/>
            <person name="Weisblat D.A."/>
            <person name="Putnam N.H."/>
            <person name="Rokhsar D.S."/>
        </authorList>
    </citation>
    <scope>NUCLEOTIDE SEQUENCE</scope>
</reference>
<feature type="compositionally biased region" description="Low complexity" evidence="1">
    <location>
        <begin position="331"/>
        <end position="341"/>
    </location>
</feature>
<dbReference type="GeneID" id="20200717"/>
<keyword evidence="5" id="KW-1185">Reference proteome</keyword>
<evidence type="ECO:0000313" key="5">
    <source>
        <dbReference type="Proteomes" id="UP000015101"/>
    </source>
</evidence>
<proteinExistence type="predicted"/>
<feature type="transmembrane region" description="Helical" evidence="2">
    <location>
        <begin position="192"/>
        <end position="217"/>
    </location>
</feature>
<accession>T1EVW7</accession>
<protein>
    <submittedName>
        <fullName evidence="3 4">Uncharacterized protein</fullName>
    </submittedName>
</protein>
<dbReference type="HOGENOM" id="CLU_475125_0_0_1"/>
<dbReference type="EnsemblMetazoa" id="HelroT164871">
    <property type="protein sequence ID" value="HelroP164871"/>
    <property type="gene ID" value="HelroG164871"/>
</dbReference>
<evidence type="ECO:0000256" key="2">
    <source>
        <dbReference type="SAM" id="Phobius"/>
    </source>
</evidence>
<evidence type="ECO:0000313" key="4">
    <source>
        <dbReference type="EnsemblMetazoa" id="HelroP164871"/>
    </source>
</evidence>
<gene>
    <name evidence="4" type="primary">20200717</name>
    <name evidence="3" type="ORF">HELRODRAFT_164871</name>
</gene>
<keyword evidence="2" id="KW-0812">Transmembrane</keyword>
<dbReference type="Proteomes" id="UP000015101">
    <property type="component" value="Unassembled WGS sequence"/>
</dbReference>
<dbReference type="EMBL" id="KB097639">
    <property type="protein sequence ID" value="ESN92765.1"/>
    <property type="molecule type" value="Genomic_DNA"/>
</dbReference>
<feature type="compositionally biased region" description="Basic and acidic residues" evidence="1">
    <location>
        <begin position="247"/>
        <end position="259"/>
    </location>
</feature>
<name>T1EVW7_HELRO</name>
<keyword evidence="2" id="KW-0472">Membrane</keyword>
<dbReference type="EMBL" id="AMQM01001870">
    <property type="status" value="NOT_ANNOTATED_CDS"/>
    <property type="molecule type" value="Genomic_DNA"/>
</dbReference>
<keyword evidence="2" id="KW-1133">Transmembrane helix</keyword>
<dbReference type="InParanoid" id="T1EVW7"/>
<organism evidence="4 5">
    <name type="scientific">Helobdella robusta</name>
    <name type="common">Californian leech</name>
    <dbReference type="NCBI Taxonomy" id="6412"/>
    <lineage>
        <taxon>Eukaryota</taxon>
        <taxon>Metazoa</taxon>
        <taxon>Spiralia</taxon>
        <taxon>Lophotrochozoa</taxon>
        <taxon>Annelida</taxon>
        <taxon>Clitellata</taxon>
        <taxon>Hirudinea</taxon>
        <taxon>Rhynchobdellida</taxon>
        <taxon>Glossiphoniidae</taxon>
        <taxon>Helobdella</taxon>
    </lineage>
</organism>
<sequence>MDFYNCEDIRIAKKILTSDLDALNLEKDDKIKPNSSGNSKKDKVSDLILTIKTILSNKIESKLPQYAALNLFKIPSSKKAKFESILDEKLKKLEELFIEERNIFREIVNDAAINNSPKVERKQQSDCKTESSKQSDCEYYLEMKILNIKNLFIYHVATFIFRFLRSSTDPFNSNTTSPSGESRVAGGPNVPLIVGLVVGLGGGLLLIAASIVGFICFKQRQERKNLEFDAANRRMDRTNGGYLPEEYNARGNHDDDDRPIPLSGHQPPSFHANSSSYKKKAHANLLPTATADDDDDVKIVAGSFKDGQEHLSKVSNKKLVVKRYGKLPSMQQQQHRQQQLQRHIDGRRQSGPRLITSSTPSYSSASRQRDSIYMNDHYVTLNKYYIDLASNLQKDSVRSAESSKRTNAVHKNSDDDVDADDVNYYINDETNLAETQLKNELHIQWLKNLKLDDAYFSGRRVNNPIADEADDAITFHDGSVNKGYNSLTHLTHAKIEIASYVSDLAYCNLSRQALLNSEHEHGNQCTHAYTEHGARDRQTDLCLHTKPLTCMCAATYPRRCGVPATNLLRKAVEH</sequence>
<feature type="region of interest" description="Disordered" evidence="1">
    <location>
        <begin position="237"/>
        <end position="278"/>
    </location>
</feature>
<dbReference type="KEGG" id="hro:HELRODRAFT_164871"/>
<dbReference type="RefSeq" id="XP_009029066.1">
    <property type="nucleotide sequence ID" value="XM_009030818.1"/>
</dbReference>
<evidence type="ECO:0000256" key="1">
    <source>
        <dbReference type="SAM" id="MobiDB-lite"/>
    </source>
</evidence>
<dbReference type="CTD" id="20200717"/>
<feature type="compositionally biased region" description="Low complexity" evidence="1">
    <location>
        <begin position="357"/>
        <end position="366"/>
    </location>
</feature>
<dbReference type="EMBL" id="AMQM01001869">
    <property type="status" value="NOT_ANNOTATED_CDS"/>
    <property type="molecule type" value="Genomic_DNA"/>
</dbReference>